<organism evidence="1 2">
    <name type="scientific">Hyalomma asiaticum</name>
    <name type="common">Tick</name>
    <dbReference type="NCBI Taxonomy" id="266040"/>
    <lineage>
        <taxon>Eukaryota</taxon>
        <taxon>Metazoa</taxon>
        <taxon>Ecdysozoa</taxon>
        <taxon>Arthropoda</taxon>
        <taxon>Chelicerata</taxon>
        <taxon>Arachnida</taxon>
        <taxon>Acari</taxon>
        <taxon>Parasitiformes</taxon>
        <taxon>Ixodida</taxon>
        <taxon>Ixodoidea</taxon>
        <taxon>Ixodidae</taxon>
        <taxon>Hyalomminae</taxon>
        <taxon>Hyalomma</taxon>
    </lineage>
</organism>
<reference evidence="1" key="1">
    <citation type="submission" date="2020-05" db="EMBL/GenBank/DDBJ databases">
        <title>Large-scale comparative analyses of tick genomes elucidate their genetic diversity and vector capacities.</title>
        <authorList>
            <person name="Jia N."/>
            <person name="Wang J."/>
            <person name="Shi W."/>
            <person name="Du L."/>
            <person name="Sun Y."/>
            <person name="Zhan W."/>
            <person name="Jiang J."/>
            <person name="Wang Q."/>
            <person name="Zhang B."/>
            <person name="Ji P."/>
            <person name="Sakyi L.B."/>
            <person name="Cui X."/>
            <person name="Yuan T."/>
            <person name="Jiang B."/>
            <person name="Yang W."/>
            <person name="Lam T.T.-Y."/>
            <person name="Chang Q."/>
            <person name="Ding S."/>
            <person name="Wang X."/>
            <person name="Zhu J."/>
            <person name="Ruan X."/>
            <person name="Zhao L."/>
            <person name="Wei J."/>
            <person name="Que T."/>
            <person name="Du C."/>
            <person name="Cheng J."/>
            <person name="Dai P."/>
            <person name="Han X."/>
            <person name="Huang E."/>
            <person name="Gao Y."/>
            <person name="Liu J."/>
            <person name="Shao H."/>
            <person name="Ye R."/>
            <person name="Li L."/>
            <person name="Wei W."/>
            <person name="Wang X."/>
            <person name="Wang C."/>
            <person name="Yang T."/>
            <person name="Huo Q."/>
            <person name="Li W."/>
            <person name="Guo W."/>
            <person name="Chen H."/>
            <person name="Zhou L."/>
            <person name="Ni X."/>
            <person name="Tian J."/>
            <person name="Zhou Y."/>
            <person name="Sheng Y."/>
            <person name="Liu T."/>
            <person name="Pan Y."/>
            <person name="Xia L."/>
            <person name="Li J."/>
            <person name="Zhao F."/>
            <person name="Cao W."/>
        </authorList>
    </citation>
    <scope>NUCLEOTIDE SEQUENCE</scope>
    <source>
        <strain evidence="1">Hyas-2018</strain>
    </source>
</reference>
<comment type="caution">
    <text evidence="1">The sequence shown here is derived from an EMBL/GenBank/DDBJ whole genome shotgun (WGS) entry which is preliminary data.</text>
</comment>
<evidence type="ECO:0000313" key="1">
    <source>
        <dbReference type="EMBL" id="KAH6921875.1"/>
    </source>
</evidence>
<protein>
    <submittedName>
        <fullName evidence="1">Uncharacterized protein</fullName>
    </submittedName>
</protein>
<evidence type="ECO:0000313" key="2">
    <source>
        <dbReference type="Proteomes" id="UP000821845"/>
    </source>
</evidence>
<dbReference type="Proteomes" id="UP000821845">
    <property type="component" value="Chromosome 9"/>
</dbReference>
<accession>A0ACB7RIH4</accession>
<dbReference type="EMBL" id="CM023489">
    <property type="protein sequence ID" value="KAH6921875.1"/>
    <property type="molecule type" value="Genomic_DNA"/>
</dbReference>
<gene>
    <name evidence="1" type="ORF">HPB50_005751</name>
</gene>
<keyword evidence="2" id="KW-1185">Reference proteome</keyword>
<sequence length="763" mass="82494">MSGARRTEQYCLATDESGPSAPHRLNVLEGEQTSLPCPIDTATREPITAVWFHVATHAYQEYGGSPHYTGGHLQAKRVYAIEAPDWTSSTAAAAGTTSLVDGTHWKQTSWSGRAFFSLLSDPPALRLNRLERTDSGSYVCNVTYRDNVTSVTAVSTESRVDLFVAAQACPLTIKDANGATVKDTAGPYAEGDTVRLTCEIEKLAPTAVTIWSWPAQQTDAPPGSAELSNTAIRHSPPSRNASTATTSGPGRPLSDREAKGTGSEAVTTTSFGSLSGFSSAKPRSFECEASGSRPAANVMWFLDGNAVDPAFSRSVSVGNVTTSMLLLPASEQWGRLLECRAINGNLPEGRGMLSRFLKVDTTHNTEASIRLGVGLNSSHIVEGADVYMECSVLAASKVTEVVWRHEGNQIKGITGGGGPSDALATSRYLVIRGVTADQSGRYTCTATTADGESAESIPFELRVRHAPRCGVRRHKILAARPNEPLNVTCDVSADPDEGLHYFWIAEDDSGKRRPVARAESTEDEQSGDGLPELRSSSSLEVLVDAHLLHATLLCWARNAVGTQREPCRHRFQLRRDRASSLDCAVGNYTDTSFSVTCAWRRHGRARSDSDREGGTTRRRLRIELMDATAGNRSVRGFWLTTETGREPVFLTGLKPATEYLVVARLETEVNAFATYVRTMAPAQTLREREDFTPTGNSITAPPMDMKILVIVCIAAAATLVLVATTGAALWFKYHKRRSRLLNAAAARKHAEHKAYLASDVSCS</sequence>
<name>A0ACB7RIH4_HYAAI</name>
<proteinExistence type="predicted"/>